<dbReference type="RefSeq" id="WP_227183667.1">
    <property type="nucleotide sequence ID" value="NZ_JAJCIQ010000009.1"/>
</dbReference>
<accession>A0ABS8DIJ1</accession>
<gene>
    <name evidence="1" type="ORF">LIZ65_13045</name>
</gene>
<reference evidence="1 2" key="1">
    <citation type="submission" date="2021-10" db="EMBL/GenBank/DDBJ databases">
        <title>Collection of gut derived symbiotic bacterial strains cultured from healthy donors.</title>
        <authorList>
            <person name="Lin H."/>
            <person name="Littmann E."/>
            <person name="Kohout C."/>
            <person name="Pamer E.G."/>
        </authorList>
    </citation>
    <scope>NUCLEOTIDE SEQUENCE [LARGE SCALE GENOMIC DNA]</scope>
    <source>
        <strain evidence="1 2">DFI.1.165</strain>
    </source>
</reference>
<dbReference type="Proteomes" id="UP001299546">
    <property type="component" value="Unassembled WGS sequence"/>
</dbReference>
<dbReference type="EMBL" id="JAJCIS010000009">
    <property type="protein sequence ID" value="MCB7388211.1"/>
    <property type="molecule type" value="Genomic_DNA"/>
</dbReference>
<name>A0ABS8DIJ1_9FIRM</name>
<keyword evidence="2" id="KW-1185">Reference proteome</keyword>
<organism evidence="1 2">
    <name type="scientific">Bariatricus massiliensis</name>
    <dbReference type="NCBI Taxonomy" id="1745713"/>
    <lineage>
        <taxon>Bacteria</taxon>
        <taxon>Bacillati</taxon>
        <taxon>Bacillota</taxon>
        <taxon>Clostridia</taxon>
        <taxon>Lachnospirales</taxon>
        <taxon>Lachnospiraceae</taxon>
        <taxon>Bariatricus</taxon>
    </lineage>
</organism>
<proteinExistence type="predicted"/>
<evidence type="ECO:0000313" key="2">
    <source>
        <dbReference type="Proteomes" id="UP001299546"/>
    </source>
</evidence>
<protein>
    <submittedName>
        <fullName evidence="1">Uncharacterized protein</fullName>
    </submittedName>
</protein>
<comment type="caution">
    <text evidence="1">The sequence shown here is derived from an EMBL/GenBank/DDBJ whole genome shotgun (WGS) entry which is preliminary data.</text>
</comment>
<sequence>MEIIYTGIGQEMERDSMSQKKITHVPLHAPNIMNVCIDKNTEGEMTGRIYHCYDQSPWPFANVMRLMEAMEDFFDRISFPQASTQARTFTNVEHYKKGTLKKVVDAQDVAKYRGIRGTFLICVKYRQNATWQGEVEWVEGENVQQFVSVLELLKILSNALEMD</sequence>
<evidence type="ECO:0000313" key="1">
    <source>
        <dbReference type="EMBL" id="MCB7388211.1"/>
    </source>
</evidence>